<dbReference type="EMBL" id="CP036498">
    <property type="protein sequence ID" value="QUS42046.1"/>
    <property type="molecule type" value="Genomic_DNA"/>
</dbReference>
<evidence type="ECO:0000313" key="3">
    <source>
        <dbReference type="Proteomes" id="UP000682843"/>
    </source>
</evidence>
<sequence>MPTYRLHVEYDRGGRHFDLYGADFIDRDAALTEAHLGLRELLAAAIVGATDGPVAITLEDADGRHVATVARQEVVPPSWRSTY</sequence>
<dbReference type="RefSeq" id="WP_211910781.1">
    <property type="nucleotide sequence ID" value="NZ_CP036498.1"/>
</dbReference>
<accession>A0ABX8AE56</accession>
<dbReference type="InterPro" id="IPR054189">
    <property type="entry name" value="DUF6894"/>
</dbReference>
<dbReference type="Proteomes" id="UP000682843">
    <property type="component" value="Chromosome"/>
</dbReference>
<reference evidence="2 3" key="1">
    <citation type="submission" date="2019-02" db="EMBL/GenBank/DDBJ databases">
        <title>Emended description of the genus Rhodopseudomonas and description of Rhodopseudomonas albus sp. nov., a non-phototrophic, heavy-metal-tolerant bacterium isolated from garden soil.</title>
        <authorList>
            <person name="Bao Z."/>
            <person name="Cao W.W."/>
            <person name="Sato Y."/>
            <person name="Nishizawa T."/>
            <person name="Zhao J."/>
            <person name="Guo Y."/>
            <person name="Ohta H."/>
        </authorList>
    </citation>
    <scope>NUCLEOTIDE SEQUENCE [LARGE SCALE GENOMIC DNA]</scope>
    <source>
        <strain evidence="2 3">SK50-23</strain>
    </source>
</reference>
<proteinExistence type="predicted"/>
<evidence type="ECO:0000313" key="2">
    <source>
        <dbReference type="EMBL" id="QUS42046.1"/>
    </source>
</evidence>
<keyword evidence="3" id="KW-1185">Reference proteome</keyword>
<organism evidence="2 3">
    <name type="scientific">Tardiphaga alba</name>
    <dbReference type="NCBI Taxonomy" id="340268"/>
    <lineage>
        <taxon>Bacteria</taxon>
        <taxon>Pseudomonadati</taxon>
        <taxon>Pseudomonadota</taxon>
        <taxon>Alphaproteobacteria</taxon>
        <taxon>Hyphomicrobiales</taxon>
        <taxon>Nitrobacteraceae</taxon>
        <taxon>Tardiphaga</taxon>
    </lineage>
</organism>
<dbReference type="Pfam" id="PF21834">
    <property type="entry name" value="DUF6894"/>
    <property type="match status" value="1"/>
</dbReference>
<evidence type="ECO:0000259" key="1">
    <source>
        <dbReference type="Pfam" id="PF21834"/>
    </source>
</evidence>
<name>A0ABX8AE56_9BRAD</name>
<feature type="domain" description="DUF6894" evidence="1">
    <location>
        <begin position="4"/>
        <end position="69"/>
    </location>
</feature>
<gene>
    <name evidence="2" type="ORF">RPMA_26880</name>
</gene>
<protein>
    <recommendedName>
        <fullName evidence="1">DUF6894 domain-containing protein</fullName>
    </recommendedName>
</protein>